<feature type="region of interest" description="Disordered" evidence="8">
    <location>
        <begin position="62"/>
        <end position="100"/>
    </location>
</feature>
<gene>
    <name evidence="10" type="primary">KAFR0D03810</name>
    <name evidence="10" type="ORF">KAFR_0D03810</name>
</gene>
<feature type="region of interest" description="Disordered" evidence="8">
    <location>
        <begin position="137"/>
        <end position="162"/>
    </location>
</feature>
<dbReference type="InterPro" id="IPR028094">
    <property type="entry name" value="RTC4_C"/>
</dbReference>
<dbReference type="GO" id="GO:0005634">
    <property type="term" value="C:nucleus"/>
    <property type="evidence" value="ECO:0007669"/>
    <property type="project" value="UniProtKB-SubCell"/>
</dbReference>
<dbReference type="RefSeq" id="XP_003957164.1">
    <property type="nucleotide sequence ID" value="XM_003957115.1"/>
</dbReference>
<dbReference type="KEGG" id="kaf:KAFR_0D03810"/>
<dbReference type="HOGENOM" id="CLU_049922_0_0_1"/>
<sequence length="377" mass="43461">MRSEHLTRKTAIYSTKPGSIPFKRRKCNDKNGNSNELKSLDKFEQTKIAKYEISALDTEISLESDAHDSSSDTDRSARSGKKGELKDGNKGNESSSDSEIDSFLSDINTSIQQSLTQGQDLGNVRIVKNKKFELSDDDEEDASDLELNSMKQDSNKDLEEDPRAKYKRRLKLRKSYIKRFDIPTILYSDDLVSKCEGHFKIVPYILEGKIGSMYYQLAKEAFKNSKKAYLSAEEFREMDLLKFIAGFYGLKRQLVIGEEIVKRFKPMLVKNKSPTVKWWGATDFASYVLAPEVLSSLCIEEMGLLKNNDKKIGELYNKEKYLDKREKVFKIFRKTVEFGLQVSDVDPLERWEIATERELLESLNLNLDKYSSTCWQR</sequence>
<feature type="compositionally biased region" description="Basic and acidic residues" evidence="8">
    <location>
        <begin position="64"/>
        <end position="90"/>
    </location>
</feature>
<dbReference type="Proteomes" id="UP000005220">
    <property type="component" value="Chromosome 4"/>
</dbReference>
<dbReference type="eggNOG" id="ENOG502S1RG">
    <property type="taxonomic scope" value="Eukaryota"/>
</dbReference>
<dbReference type="STRING" id="1071382.H2AUH9"/>
<feature type="region of interest" description="Disordered" evidence="8">
    <location>
        <begin position="1"/>
        <end position="38"/>
    </location>
</feature>
<evidence type="ECO:0000256" key="6">
    <source>
        <dbReference type="ARBA" id="ARBA00022490"/>
    </source>
</evidence>
<organism evidence="10 11">
    <name type="scientific">Kazachstania africana (strain ATCC 22294 / BCRC 22015 / CBS 2517 / CECT 1963 / NBRC 1671 / NRRL Y-8276)</name>
    <name type="common">Yeast</name>
    <name type="synonym">Kluyveromyces africanus</name>
    <dbReference type="NCBI Taxonomy" id="1071382"/>
    <lineage>
        <taxon>Eukaryota</taxon>
        <taxon>Fungi</taxon>
        <taxon>Dikarya</taxon>
        <taxon>Ascomycota</taxon>
        <taxon>Saccharomycotina</taxon>
        <taxon>Saccharomycetes</taxon>
        <taxon>Saccharomycetales</taxon>
        <taxon>Saccharomycetaceae</taxon>
        <taxon>Kazachstania</taxon>
    </lineage>
</organism>
<comment type="function">
    <text evidence="1">May be involved in a process influencing telomere capping.</text>
</comment>
<evidence type="ECO:0000256" key="5">
    <source>
        <dbReference type="ARBA" id="ARBA00015162"/>
    </source>
</evidence>
<dbReference type="GeneID" id="13882274"/>
<accession>H2AUH9</accession>
<evidence type="ECO:0000256" key="2">
    <source>
        <dbReference type="ARBA" id="ARBA00004123"/>
    </source>
</evidence>
<evidence type="ECO:0000256" key="7">
    <source>
        <dbReference type="ARBA" id="ARBA00023242"/>
    </source>
</evidence>
<reference evidence="10 11" key="1">
    <citation type="journal article" date="2011" name="Proc. Natl. Acad. Sci. U.S.A.">
        <title>Evolutionary erosion of yeast sex chromosomes by mating-type switching accidents.</title>
        <authorList>
            <person name="Gordon J.L."/>
            <person name="Armisen D."/>
            <person name="Proux-Wera E."/>
            <person name="Oheigeartaigh S.S."/>
            <person name="Byrne K.P."/>
            <person name="Wolfe K.H."/>
        </authorList>
    </citation>
    <scope>NUCLEOTIDE SEQUENCE [LARGE SCALE GENOMIC DNA]</scope>
    <source>
        <strain evidence="11">ATCC 22294 / BCRC 22015 / CBS 2517 / CECT 1963 / NBRC 1671 / NRRL Y-8276</strain>
    </source>
</reference>
<evidence type="ECO:0000259" key="9">
    <source>
        <dbReference type="SMART" id="SM01312"/>
    </source>
</evidence>
<proteinExistence type="inferred from homology"/>
<comment type="similarity">
    <text evidence="4">Belongs to the RTC4 family.</text>
</comment>
<evidence type="ECO:0000256" key="8">
    <source>
        <dbReference type="SAM" id="MobiDB-lite"/>
    </source>
</evidence>
<keyword evidence="11" id="KW-1185">Reference proteome</keyword>
<dbReference type="PANTHER" id="PTHR41391:SF1">
    <property type="entry name" value="RESTRICTION OF TELOMERE CAPPING PROTEIN 4"/>
    <property type="match status" value="1"/>
</dbReference>
<dbReference type="InParanoid" id="H2AUH9"/>
<dbReference type="InterPro" id="IPR039024">
    <property type="entry name" value="RTC4"/>
</dbReference>
<evidence type="ECO:0000313" key="11">
    <source>
        <dbReference type="Proteomes" id="UP000005220"/>
    </source>
</evidence>
<dbReference type="EMBL" id="HE650824">
    <property type="protein sequence ID" value="CCF58029.1"/>
    <property type="molecule type" value="Genomic_DNA"/>
</dbReference>
<dbReference type="GO" id="GO:0005737">
    <property type="term" value="C:cytoplasm"/>
    <property type="evidence" value="ECO:0007669"/>
    <property type="project" value="UniProtKB-SubCell"/>
</dbReference>
<protein>
    <recommendedName>
        <fullName evidence="5">Restriction of telomere capping protein 4</fullName>
    </recommendedName>
</protein>
<evidence type="ECO:0000313" key="10">
    <source>
        <dbReference type="EMBL" id="CCF58029.1"/>
    </source>
</evidence>
<feature type="compositionally biased region" description="Basic and acidic residues" evidence="8">
    <location>
        <begin position="153"/>
        <end position="162"/>
    </location>
</feature>
<evidence type="ECO:0000256" key="1">
    <source>
        <dbReference type="ARBA" id="ARBA00002738"/>
    </source>
</evidence>
<evidence type="ECO:0000256" key="4">
    <source>
        <dbReference type="ARBA" id="ARBA00009461"/>
    </source>
</evidence>
<keyword evidence="7" id="KW-0539">Nucleus</keyword>
<dbReference type="SMART" id="SM01312">
    <property type="entry name" value="RTC4"/>
    <property type="match status" value="1"/>
</dbReference>
<name>H2AUH9_KAZAF</name>
<feature type="domain" description="Restriction of telomere capping protein 4 C-terminal" evidence="9">
    <location>
        <begin position="205"/>
        <end position="345"/>
    </location>
</feature>
<comment type="subcellular location">
    <subcellularLocation>
        <location evidence="3">Cytoplasm</location>
    </subcellularLocation>
    <subcellularLocation>
        <location evidence="2">Nucleus</location>
    </subcellularLocation>
</comment>
<keyword evidence="6" id="KW-0963">Cytoplasm</keyword>
<dbReference type="AlphaFoldDB" id="H2AUH9"/>
<dbReference type="OrthoDB" id="128308at2759"/>
<evidence type="ECO:0000256" key="3">
    <source>
        <dbReference type="ARBA" id="ARBA00004496"/>
    </source>
</evidence>
<dbReference type="Pfam" id="PF14474">
    <property type="entry name" value="RTC4"/>
    <property type="match status" value="1"/>
</dbReference>
<dbReference type="PANTHER" id="PTHR41391">
    <property type="entry name" value="RESTRICTION OF TELOMERE CAPPING PROTEIN 4"/>
    <property type="match status" value="1"/>
</dbReference>
<dbReference type="FunCoup" id="H2AUH9">
    <property type="interactions" value="34"/>
</dbReference>